<proteinExistence type="predicted"/>
<reference evidence="1 2" key="1">
    <citation type="journal article" date="2018" name="Sci. Rep.">
        <title>Genomic signatures of local adaptation to the degree of environmental predictability in rotifers.</title>
        <authorList>
            <person name="Franch-Gras L."/>
            <person name="Hahn C."/>
            <person name="Garcia-Roger E.M."/>
            <person name="Carmona M.J."/>
            <person name="Serra M."/>
            <person name="Gomez A."/>
        </authorList>
    </citation>
    <scope>NUCLEOTIDE SEQUENCE [LARGE SCALE GENOMIC DNA]</scope>
    <source>
        <strain evidence="1">HYR1</strain>
    </source>
</reference>
<sequence length="75" mass="8598">MKNCNVTNLMKSDLIKKKAIPAGIETTQSKRGRVLEPASPKQEKEEFSRIIYNQDRRQQRVHILKSGSIDTIVCQ</sequence>
<dbReference type="EMBL" id="REGN01000232">
    <property type="protein sequence ID" value="RNA43370.1"/>
    <property type="molecule type" value="Genomic_DNA"/>
</dbReference>
<organism evidence="1 2">
    <name type="scientific">Brachionus plicatilis</name>
    <name type="common">Marine rotifer</name>
    <name type="synonym">Brachionus muelleri</name>
    <dbReference type="NCBI Taxonomy" id="10195"/>
    <lineage>
        <taxon>Eukaryota</taxon>
        <taxon>Metazoa</taxon>
        <taxon>Spiralia</taxon>
        <taxon>Gnathifera</taxon>
        <taxon>Rotifera</taxon>
        <taxon>Eurotatoria</taxon>
        <taxon>Monogononta</taxon>
        <taxon>Pseudotrocha</taxon>
        <taxon>Ploima</taxon>
        <taxon>Brachionidae</taxon>
        <taxon>Brachionus</taxon>
    </lineage>
</organism>
<dbReference type="Proteomes" id="UP000276133">
    <property type="component" value="Unassembled WGS sequence"/>
</dbReference>
<dbReference type="AlphaFoldDB" id="A0A3M7T6D0"/>
<evidence type="ECO:0000313" key="1">
    <source>
        <dbReference type="EMBL" id="RNA43370.1"/>
    </source>
</evidence>
<gene>
    <name evidence="1" type="ORF">BpHYR1_039193</name>
</gene>
<accession>A0A3M7T6D0</accession>
<keyword evidence="2" id="KW-1185">Reference proteome</keyword>
<comment type="caution">
    <text evidence="1">The sequence shown here is derived from an EMBL/GenBank/DDBJ whole genome shotgun (WGS) entry which is preliminary data.</text>
</comment>
<evidence type="ECO:0000313" key="2">
    <source>
        <dbReference type="Proteomes" id="UP000276133"/>
    </source>
</evidence>
<name>A0A3M7T6D0_BRAPC</name>
<protein>
    <submittedName>
        <fullName evidence="1">Uncharacterized protein</fullName>
    </submittedName>
</protein>